<dbReference type="Gene3D" id="1.10.533.10">
    <property type="entry name" value="Death Domain, Fas"/>
    <property type="match status" value="1"/>
</dbReference>
<evidence type="ECO:0000313" key="2">
    <source>
        <dbReference type="Proteomes" id="UP001187471"/>
    </source>
</evidence>
<dbReference type="GO" id="GO:0030544">
    <property type="term" value="F:Hsp70 protein binding"/>
    <property type="evidence" value="ECO:0007669"/>
    <property type="project" value="TreeGrafter"/>
</dbReference>
<proteinExistence type="predicted"/>
<comment type="caution">
    <text evidence="1">The sequence shown here is derived from an EMBL/GenBank/DDBJ whole genome shotgun (WGS) entry which is preliminary data.</text>
</comment>
<name>A0AA88RAC9_9ASTE</name>
<dbReference type="AlphaFoldDB" id="A0AA88RAC9"/>
<dbReference type="PANTHER" id="PTHR15600:SF42">
    <property type="entry name" value="SACSIN"/>
    <property type="match status" value="1"/>
</dbReference>
<accession>A0AA88RAC9</accession>
<sequence>MNLFISLPDIMELQRVAFIPAANGTRLVTASSLFARLAINLSPFAFELPPQYLSFVKILKDLGLQDTFSVESGKDLLLNLQKACGYQRLNPNELRAVLEILDYVSNKSTEANTSDTPTWGSEAIVPDDDSRLVHAMSCIYVDSYGSKCVKYIDSSRLRFVHRDLPERICVALGIKKLSDVVVEELHHEEHLQCLDSIGSIPLAVIRQKLLSKSFQAAVWSIVNTVASDIPAFDNLALENIRRSLESVAEKLQFVKCLQTRFLLLPKSVDITRVAKESILPEWEGGSKNRALYFIDRLKTCMLIAEPPSYISVLDVVALVVSQALGSPIPLPIGSLILCPEESETALLNVLKLCSDERLSGCRGGRNSFLGSEILPRDAVHVQFHPLRPFYRGEIVAWRSQNGEKLKYGRVLDDVRPSAGQALYRFNVETSPGVTGPLLSSHVFSFRSLSTRNEDDRIVADTRIKVEQPEGSEITKSVSSQQQQPVRELQHGRVSAAELVQAVHEMLFAAGINMDVEKQSLLQTTLTMQEQLQESQAALLLEQEKFDMAAKEAETAKAAWLCRICLNSEVDITIIPCGH</sequence>
<feature type="non-terminal residue" evidence="1">
    <location>
        <position position="1"/>
    </location>
</feature>
<protein>
    <submittedName>
        <fullName evidence="1">Uncharacterized protein</fullName>
    </submittedName>
</protein>
<dbReference type="InterPro" id="IPR011029">
    <property type="entry name" value="DEATH-like_dom_sf"/>
</dbReference>
<dbReference type="InterPro" id="IPR052972">
    <property type="entry name" value="Sacsin_chaperone_reg"/>
</dbReference>
<evidence type="ECO:0000313" key="1">
    <source>
        <dbReference type="EMBL" id="KAK2972745.1"/>
    </source>
</evidence>
<reference evidence="1" key="1">
    <citation type="submission" date="2022-12" db="EMBL/GenBank/DDBJ databases">
        <title>Draft genome assemblies for two species of Escallonia (Escalloniales).</title>
        <authorList>
            <person name="Chanderbali A."/>
            <person name="Dervinis C."/>
            <person name="Anghel I."/>
            <person name="Soltis D."/>
            <person name="Soltis P."/>
            <person name="Zapata F."/>
        </authorList>
    </citation>
    <scope>NUCLEOTIDE SEQUENCE</scope>
    <source>
        <strain evidence="1">UCBG92.1500</strain>
        <tissue evidence="1">Leaf</tissue>
    </source>
</reference>
<dbReference type="Proteomes" id="UP001187471">
    <property type="component" value="Unassembled WGS sequence"/>
</dbReference>
<dbReference type="EMBL" id="JAVXUO010002494">
    <property type="protein sequence ID" value="KAK2972745.1"/>
    <property type="molecule type" value="Genomic_DNA"/>
</dbReference>
<organism evidence="1 2">
    <name type="scientific">Escallonia rubra</name>
    <dbReference type="NCBI Taxonomy" id="112253"/>
    <lineage>
        <taxon>Eukaryota</taxon>
        <taxon>Viridiplantae</taxon>
        <taxon>Streptophyta</taxon>
        <taxon>Embryophyta</taxon>
        <taxon>Tracheophyta</taxon>
        <taxon>Spermatophyta</taxon>
        <taxon>Magnoliopsida</taxon>
        <taxon>eudicotyledons</taxon>
        <taxon>Gunneridae</taxon>
        <taxon>Pentapetalae</taxon>
        <taxon>asterids</taxon>
        <taxon>campanulids</taxon>
        <taxon>Escalloniales</taxon>
        <taxon>Escalloniaceae</taxon>
        <taxon>Escallonia</taxon>
    </lineage>
</organism>
<dbReference type="PANTHER" id="PTHR15600">
    <property type="entry name" value="SACSIN"/>
    <property type="match status" value="1"/>
</dbReference>
<keyword evidence="2" id="KW-1185">Reference proteome</keyword>
<gene>
    <name evidence="1" type="ORF">RJ640_019393</name>
</gene>